<gene>
    <name evidence="1" type="ORF">A2765_02850</name>
</gene>
<dbReference type="Proteomes" id="UP000176377">
    <property type="component" value="Unassembled WGS sequence"/>
</dbReference>
<comment type="caution">
    <text evidence="1">The sequence shown here is derived from an EMBL/GenBank/DDBJ whole genome shotgun (WGS) entry which is preliminary data.</text>
</comment>
<accession>A0A1F6DBE5</accession>
<name>A0A1F6DBE5_9BACT</name>
<protein>
    <submittedName>
        <fullName evidence="1">Uncharacterized protein</fullName>
    </submittedName>
</protein>
<dbReference type="EMBL" id="MFLA01000032">
    <property type="protein sequence ID" value="OGG58637.1"/>
    <property type="molecule type" value="Genomic_DNA"/>
</dbReference>
<sequence length="63" mass="7350">MQSSYNSFFRFVLGFSVFIVVSLGLTFAVSEYSIKQEQQKQTAAALRAMMGKQDTAQWWEFWK</sequence>
<evidence type="ECO:0000313" key="2">
    <source>
        <dbReference type="Proteomes" id="UP000176377"/>
    </source>
</evidence>
<evidence type="ECO:0000313" key="1">
    <source>
        <dbReference type="EMBL" id="OGG58637.1"/>
    </source>
</evidence>
<reference evidence="1 2" key="1">
    <citation type="journal article" date="2016" name="Nat. Commun.">
        <title>Thousands of microbial genomes shed light on interconnected biogeochemical processes in an aquifer system.</title>
        <authorList>
            <person name="Anantharaman K."/>
            <person name="Brown C.T."/>
            <person name="Hug L.A."/>
            <person name="Sharon I."/>
            <person name="Castelle C.J."/>
            <person name="Probst A.J."/>
            <person name="Thomas B.C."/>
            <person name="Singh A."/>
            <person name="Wilkins M.J."/>
            <person name="Karaoz U."/>
            <person name="Brodie E.L."/>
            <person name="Williams K.H."/>
            <person name="Hubbard S.S."/>
            <person name="Banfield J.F."/>
        </authorList>
    </citation>
    <scope>NUCLEOTIDE SEQUENCE [LARGE SCALE GENOMIC DNA]</scope>
</reference>
<organism evidence="1 2">
    <name type="scientific">Candidatus Kaiserbacteria bacterium RIFCSPHIGHO2_01_FULL_56_24</name>
    <dbReference type="NCBI Taxonomy" id="1798487"/>
    <lineage>
        <taxon>Bacteria</taxon>
        <taxon>Candidatus Kaiseribacteriota</taxon>
    </lineage>
</organism>
<dbReference type="AlphaFoldDB" id="A0A1F6DBE5"/>
<proteinExistence type="predicted"/>